<keyword evidence="4" id="KW-1185">Reference proteome</keyword>
<evidence type="ECO:0000313" key="3">
    <source>
        <dbReference type="EMBL" id="MCW8041034.1"/>
    </source>
</evidence>
<evidence type="ECO:0000313" key="4">
    <source>
        <dbReference type="Proteomes" id="UP001209682"/>
    </source>
</evidence>
<organism evidence="3 4">
    <name type="scientific">Acinetobacter entericus</name>
    <dbReference type="NCBI Taxonomy" id="2989714"/>
    <lineage>
        <taxon>Bacteria</taxon>
        <taxon>Pseudomonadati</taxon>
        <taxon>Pseudomonadota</taxon>
        <taxon>Gammaproteobacteria</taxon>
        <taxon>Moraxellales</taxon>
        <taxon>Moraxellaceae</taxon>
        <taxon>Acinetobacter</taxon>
    </lineage>
</organism>
<protein>
    <submittedName>
        <fullName evidence="3">Phage tail tape measure protein</fullName>
    </submittedName>
</protein>
<dbReference type="EMBL" id="JAPEQW010000044">
    <property type="protein sequence ID" value="MCW8041034.1"/>
    <property type="molecule type" value="Genomic_DNA"/>
</dbReference>
<comment type="caution">
    <text evidence="3">The sequence shown here is derived from an EMBL/GenBank/DDBJ whole genome shotgun (WGS) entry which is preliminary data.</text>
</comment>
<evidence type="ECO:0000256" key="2">
    <source>
        <dbReference type="SAM" id="Phobius"/>
    </source>
</evidence>
<keyword evidence="2" id="KW-1133">Transmembrane helix</keyword>
<feature type="compositionally biased region" description="Polar residues" evidence="1">
    <location>
        <begin position="484"/>
        <end position="494"/>
    </location>
</feature>
<reference evidence="3 4" key="1">
    <citation type="submission" date="2022-11" db="EMBL/GenBank/DDBJ databases">
        <title>Acinetobacter entericus sp. nov., isolated from the gut of the plastic-eating larvae of the Coleoptera insect Zophobas atratus.</title>
        <authorList>
            <person name="Dong X."/>
            <person name="Yang Y."/>
        </authorList>
    </citation>
    <scope>NUCLEOTIDE SEQUENCE [LARGE SCALE GENOMIC DNA]</scope>
    <source>
        <strain evidence="3 4">BIT-DXN8</strain>
    </source>
</reference>
<dbReference type="RefSeq" id="WP_265466114.1">
    <property type="nucleotide sequence ID" value="NZ_JAPEQW010000044.1"/>
</dbReference>
<sequence>MTETSRLEIIIDTTKAKKGTDDVTKSLRDVETQGDKTERSVKDTAKVISDAGNTSKTSAKKVDDLSKSISTAGNEAKTTSGKMSELRNTMAQAANDGKFGSHVQGLSTKLSGLKGGALLVGASLAGAFVGGVAVASGYLASMALEVAKSNVELARFSAIANTSIANFQGLAGAAATFGVSQEKTSDMLKDFNEKIGEFNAIGAGGAVDFFEQIAVKTEGGAQGAKKLAEEMSKMDGIDALQTYVDKLEEAGVNQKEMSFYLESMGSDLTALAPLLMDGGKLWKDYQQALENAGIITGEEAIQKSIELTAQTESLQMQFGALKSELASQVMPILSTLLSYFMDGSTEGGRFAGVIQGIGVAAQGVGVLIVGLATGMKNLVELMSLVVNQFKTIGTTAVNFANADGIKAKGSALLSGAKDFVWGNGAKAAKNIYSNSKQGISSISNIASSQAGQYDALTKSIINNRKAQLEWNKQQGKGLGGGAEQNKNLFPTQKTPKAGKAKSGGSATKAVSDAKRLADQQRREAERLQVEIERAKERVTKEYASKEERLLMDYNESKKEIEKGFINDPTNRDAYLKKAKDTYEKELAAYRSAQKDKLESYQRDFADKTYSATSAIGLSNVGAVYGQDSFKYKMASLSTNLYDKQRSESQNYSDDVKDISADYDTPELAGERYALLEEAKRAHMLRMQQLDVEHNESSKELVMQQYQMQLSSFSSLAGSLQGLVSESSSAYAALYAVQKGFHLASVLMSSADAIGKAWASAAFPYNMPAVAMATIQTGALQATIEAVTPGFKSGGYTGNIGLNQEAGVVHGQEYVLNAAATRRVGVDTLNAINNGGTIQAEKVAQANAKVQSQSPQIIDNQLRVLFVKDEQEAKDMLYGPDGEKAFLYHMKRNRSKV</sequence>
<feature type="region of interest" description="Disordered" evidence="1">
    <location>
        <begin position="474"/>
        <end position="521"/>
    </location>
</feature>
<evidence type="ECO:0000256" key="1">
    <source>
        <dbReference type="SAM" id="MobiDB-lite"/>
    </source>
</evidence>
<gene>
    <name evidence="3" type="ORF">OKC24_18060</name>
</gene>
<feature type="transmembrane region" description="Helical" evidence="2">
    <location>
        <begin position="117"/>
        <end position="140"/>
    </location>
</feature>
<feature type="compositionally biased region" description="Basic and acidic residues" evidence="1">
    <location>
        <begin position="511"/>
        <end position="521"/>
    </location>
</feature>
<feature type="region of interest" description="Disordered" evidence="1">
    <location>
        <begin position="16"/>
        <end position="44"/>
    </location>
</feature>
<accession>A0ABT3NN86</accession>
<name>A0ABT3NN86_9GAMM</name>
<keyword evidence="2" id="KW-0472">Membrane</keyword>
<proteinExistence type="predicted"/>
<dbReference type="Proteomes" id="UP001209682">
    <property type="component" value="Unassembled WGS sequence"/>
</dbReference>
<keyword evidence="2" id="KW-0812">Transmembrane</keyword>